<sequence>MTQTPFEAGGDGPAEPSILPEHTAELVAQAKDDRKRAEDEFAAARRIAERLGAQPIRPPDADPAEDPPAGVAFGFWTPDLVADGVPTENVRLELFVPLGEDGQDGQDGQDGSVDPGRDDLRETEFAVRRLPVERDGEFHWVAVEDVPVGTGDRLGALYQLVYPSPSDEGPDGEGSSDGGWSVVRDPLAYSVPFGTFAPAEVYDWPHLDATRPDREHFRSFGTDDEALPTTEDDGLPRVEPATSMLEIHPGTTTAEGSLRALAERFETIGEKLRSGEPLDPHERNYAGYDAVQVMPVEPLTQAYDRQWYWRPGGAYEGATEDVDRSAVGDGDSTADGDTDDTSADEPAIHDAFDRDADAERVTVGLKRPDQTNWGYDVVVSAFSAANPAILETGRPDELVEFIAACHAMPDPIRVVFDVALGHADNAADELLPSPFFEGPGMYGLHLDYRQPVVRAILLELQRRKMAFGADGIRVDGAQDFTYHDAETGEEFHDDAFLARMDEVTQTVAGTEYRPWMIYEDGRPWPREDWELASTYRTLIEQHPHAFQWSPVTFAHNKPALLTFWATKWWRMKEVGEFGSQWITGVANHDTLRRGSQVQISDDWSGALINPYLADTPPETIREAYDSPAALVWFHVAMPGVPMDFLHANHRAPWGFVRDTDPIWNVKVVAEEAPWIDWHIPEGAFADGDDFARLKALGFSNRGELRWFARTLASLVDATGYDVDTIAELLSVQGTPMGDDLTAADLQTFSFAWSADVSEYFVLDRWHGTQDDERTAFDRAVREFRQERPWLREDVDPERGETFGYRHPTEGTVLYYALRRDPEGDEDLLVACNVEGTPVEVDVEGLLTEVRDDLAGVDVEAEADVPEPDDGWRVVLAPPAVEPESGESGDTVTLETADAIVWRV</sequence>
<dbReference type="AlphaFoldDB" id="A0A238UP71"/>
<proteinExistence type="predicted"/>
<dbReference type="RefSeq" id="WP_179213547.1">
    <property type="nucleotide sequence ID" value="NZ_FZNQ01000001.1"/>
</dbReference>
<dbReference type="OrthoDB" id="217324at2157"/>
<keyword evidence="2" id="KW-0378">Hydrolase</keyword>
<dbReference type="InterPro" id="IPR017853">
    <property type="entry name" value="GH"/>
</dbReference>
<feature type="region of interest" description="Disordered" evidence="1">
    <location>
        <begin position="319"/>
        <end position="354"/>
    </location>
</feature>
<feature type="region of interest" description="Disordered" evidence="1">
    <location>
        <begin position="45"/>
        <end position="70"/>
    </location>
</feature>
<dbReference type="SUPFAM" id="SSF51445">
    <property type="entry name" value="(Trans)glycosidases"/>
    <property type="match status" value="1"/>
</dbReference>
<protein>
    <submittedName>
        <fullName evidence="2">Hypothetical glycoside hydrolase 5</fullName>
    </submittedName>
</protein>
<organism evidence="2 3">
    <name type="scientific">Halorubrum vacuolatum</name>
    <name type="common">Natronobacterium vacuolatum</name>
    <dbReference type="NCBI Taxonomy" id="63740"/>
    <lineage>
        <taxon>Archaea</taxon>
        <taxon>Methanobacteriati</taxon>
        <taxon>Methanobacteriota</taxon>
        <taxon>Stenosarchaea group</taxon>
        <taxon>Halobacteria</taxon>
        <taxon>Halobacteriales</taxon>
        <taxon>Haloferacaceae</taxon>
        <taxon>Halorubrum</taxon>
    </lineage>
</organism>
<keyword evidence="3" id="KW-1185">Reference proteome</keyword>
<reference evidence="2 3" key="1">
    <citation type="submission" date="2017-06" db="EMBL/GenBank/DDBJ databases">
        <authorList>
            <person name="Kim H.J."/>
            <person name="Triplett B.A."/>
        </authorList>
    </citation>
    <scope>NUCLEOTIDE SEQUENCE [LARGE SCALE GENOMIC DNA]</scope>
    <source>
        <strain evidence="2 3">DSM 8800</strain>
    </source>
</reference>
<name>A0A238UP71_HALVU</name>
<evidence type="ECO:0000256" key="1">
    <source>
        <dbReference type="SAM" id="MobiDB-lite"/>
    </source>
</evidence>
<dbReference type="GO" id="GO:0016787">
    <property type="term" value="F:hydrolase activity"/>
    <property type="evidence" value="ECO:0007669"/>
    <property type="project" value="UniProtKB-KW"/>
</dbReference>
<dbReference type="Gene3D" id="3.20.20.80">
    <property type="entry name" value="Glycosidases"/>
    <property type="match status" value="1"/>
</dbReference>
<dbReference type="Pfam" id="PF14872">
    <property type="entry name" value="GHL5"/>
    <property type="match status" value="1"/>
</dbReference>
<evidence type="ECO:0000313" key="2">
    <source>
        <dbReference type="EMBL" id="SNR23798.1"/>
    </source>
</evidence>
<dbReference type="Proteomes" id="UP000198397">
    <property type="component" value="Unassembled WGS sequence"/>
</dbReference>
<feature type="region of interest" description="Disordered" evidence="1">
    <location>
        <begin position="98"/>
        <end position="119"/>
    </location>
</feature>
<dbReference type="EMBL" id="FZNQ01000001">
    <property type="protein sequence ID" value="SNR23798.1"/>
    <property type="molecule type" value="Genomic_DNA"/>
</dbReference>
<gene>
    <name evidence="2" type="ORF">SAMN06264855_101171</name>
</gene>
<feature type="region of interest" description="Disordered" evidence="1">
    <location>
        <begin position="216"/>
        <end position="237"/>
    </location>
</feature>
<evidence type="ECO:0000313" key="3">
    <source>
        <dbReference type="Proteomes" id="UP000198397"/>
    </source>
</evidence>
<feature type="compositionally biased region" description="Acidic residues" evidence="1">
    <location>
        <begin position="222"/>
        <end position="233"/>
    </location>
</feature>
<accession>A0A238UP71</accession>
<feature type="region of interest" description="Disordered" evidence="1">
    <location>
        <begin position="1"/>
        <end position="21"/>
    </location>
</feature>
<dbReference type="InterPro" id="IPR029457">
    <property type="entry name" value="GHL5"/>
</dbReference>
<feature type="compositionally biased region" description="Acidic residues" evidence="1">
    <location>
        <begin position="332"/>
        <end position="343"/>
    </location>
</feature>